<organism evidence="2 3">
    <name type="scientific">Corynebacterium halotolerans YIM 70093 = DSM 44683</name>
    <dbReference type="NCBI Taxonomy" id="1121362"/>
    <lineage>
        <taxon>Bacteria</taxon>
        <taxon>Bacillati</taxon>
        <taxon>Actinomycetota</taxon>
        <taxon>Actinomycetes</taxon>
        <taxon>Mycobacteriales</taxon>
        <taxon>Corynebacteriaceae</taxon>
        <taxon>Corynebacterium</taxon>
    </lineage>
</organism>
<dbReference type="STRING" id="1121362.A605_05365"/>
<sequence length="240" mass="26234">MESSVEKLDWSNWKRVLVVVAHPDDAEYGLSAAVHHWTNAGVEVSYLLLTNGQAGMQRPPEEAGRVRAEEQRHACEAVGVSDLMLLNHPDGHLVYGLDLRRDIARRIRRLRPDAVITTNFDLEAPWGLNQADHRAAGLAAVDAVRDAGNRWVFREQIEQEGLETWHVGHILVAGHGAPTHGTAVGQADRDAAVASLECHTEYLADLPDHPAPADFLPEILAADGALLGADFGVTFRVYAN</sequence>
<evidence type="ECO:0008006" key="4">
    <source>
        <dbReference type="Google" id="ProtNLM"/>
    </source>
</evidence>
<accession>M1MWH0</accession>
<dbReference type="GO" id="GO:0016811">
    <property type="term" value="F:hydrolase activity, acting on carbon-nitrogen (but not peptide) bonds, in linear amides"/>
    <property type="evidence" value="ECO:0007669"/>
    <property type="project" value="TreeGrafter"/>
</dbReference>
<dbReference type="Gene3D" id="3.40.50.10320">
    <property type="entry name" value="LmbE-like"/>
    <property type="match status" value="1"/>
</dbReference>
<protein>
    <recommendedName>
        <fullName evidence="4">LmbE family protein</fullName>
    </recommendedName>
</protein>
<dbReference type="PANTHER" id="PTHR12993:SF28">
    <property type="entry name" value="LMBE FAMILY PROTEIN"/>
    <property type="match status" value="1"/>
</dbReference>
<reference evidence="2 3" key="1">
    <citation type="journal article" date="2012" name="Stand. Genomic Sci.">
        <title>Genome sequence of the halotolerant bacterium Corynebacterium halotolerans type strain YIM 70093(T) (= DSM 44683(T)).</title>
        <authorList>
            <person name="Ruckert C."/>
            <person name="Albersmeier A."/>
            <person name="Al-Dilaimi A."/>
            <person name="Niehaus K."/>
            <person name="Szczepanowski R."/>
            <person name="Kalinowski J."/>
        </authorList>
    </citation>
    <scope>NUCLEOTIDE SEQUENCE [LARGE SCALE GENOMIC DNA]</scope>
    <source>
        <strain evidence="2">YIM 70093</strain>
    </source>
</reference>
<gene>
    <name evidence="2" type="ORF">A605_05365</name>
</gene>
<evidence type="ECO:0000256" key="1">
    <source>
        <dbReference type="ARBA" id="ARBA00022833"/>
    </source>
</evidence>
<keyword evidence="1" id="KW-0862">Zinc</keyword>
<dbReference type="HOGENOM" id="CLU_049311_3_2_11"/>
<dbReference type="InterPro" id="IPR024078">
    <property type="entry name" value="LmbE-like_dom_sf"/>
</dbReference>
<dbReference type="EMBL" id="CP003697">
    <property type="protein sequence ID" value="AGF72079.1"/>
    <property type="molecule type" value="Genomic_DNA"/>
</dbReference>
<dbReference type="SUPFAM" id="SSF102588">
    <property type="entry name" value="LmbE-like"/>
    <property type="match status" value="1"/>
</dbReference>
<dbReference type="eggNOG" id="COG2120">
    <property type="taxonomic scope" value="Bacteria"/>
</dbReference>
<dbReference type="InterPro" id="IPR003737">
    <property type="entry name" value="GlcNAc_PI_deacetylase-related"/>
</dbReference>
<dbReference type="AlphaFoldDB" id="M1MWH0"/>
<dbReference type="GO" id="GO:0016137">
    <property type="term" value="P:glycoside metabolic process"/>
    <property type="evidence" value="ECO:0007669"/>
    <property type="project" value="UniProtKB-ARBA"/>
</dbReference>
<dbReference type="PATRIC" id="fig|1121362.3.peg.1079"/>
<dbReference type="Pfam" id="PF02585">
    <property type="entry name" value="PIG-L"/>
    <property type="match status" value="1"/>
</dbReference>
<dbReference type="OrthoDB" id="3514174at2"/>
<proteinExistence type="predicted"/>
<evidence type="ECO:0000313" key="2">
    <source>
        <dbReference type="EMBL" id="AGF72079.1"/>
    </source>
</evidence>
<dbReference type="Proteomes" id="UP000011723">
    <property type="component" value="Chromosome"/>
</dbReference>
<keyword evidence="3" id="KW-1185">Reference proteome</keyword>
<name>M1MWH0_9CORY</name>
<evidence type="ECO:0000313" key="3">
    <source>
        <dbReference type="Proteomes" id="UP000011723"/>
    </source>
</evidence>
<dbReference type="RefSeq" id="WP_015400498.1">
    <property type="nucleotide sequence ID" value="NC_020302.1"/>
</dbReference>
<dbReference type="KEGG" id="chn:A605_05365"/>
<dbReference type="PANTHER" id="PTHR12993">
    <property type="entry name" value="N-ACETYLGLUCOSAMINYL-PHOSPHATIDYLINOSITOL DE-N-ACETYLASE-RELATED"/>
    <property type="match status" value="1"/>
</dbReference>